<dbReference type="EMBL" id="MU155232">
    <property type="protein sequence ID" value="KAF9478545.1"/>
    <property type="molecule type" value="Genomic_DNA"/>
</dbReference>
<gene>
    <name evidence="3" type="ORF">BDN70DRAFT_808580</name>
</gene>
<dbReference type="Proteomes" id="UP000807469">
    <property type="component" value="Unassembled WGS sequence"/>
</dbReference>
<dbReference type="Gene3D" id="1.20.58.1180">
    <property type="match status" value="1"/>
</dbReference>
<organism evidence="3 4">
    <name type="scientific">Pholiota conissans</name>
    <dbReference type="NCBI Taxonomy" id="109636"/>
    <lineage>
        <taxon>Eukaryota</taxon>
        <taxon>Fungi</taxon>
        <taxon>Dikarya</taxon>
        <taxon>Basidiomycota</taxon>
        <taxon>Agaricomycotina</taxon>
        <taxon>Agaricomycetes</taxon>
        <taxon>Agaricomycetidae</taxon>
        <taxon>Agaricales</taxon>
        <taxon>Agaricineae</taxon>
        <taxon>Strophariaceae</taxon>
        <taxon>Pholiota</taxon>
    </lineage>
</organism>
<accession>A0A9P5Z1I5</accession>
<name>A0A9P5Z1I5_9AGAR</name>
<proteinExistence type="predicted"/>
<sequence>MFALCRTSKTIPRSLVLCIRGNATVTVAPNVAESTILKPTTSAPAAAASDLPVTTEDATTKGRKRRKQAPKRPDISLSTPRKWNRPLGEGVVPAYDLALQELKKDSAQLKKEAAQLRKVVEAKEAEFQALSGKLQASKIPETQQAIRQEMDALDAELETKLAKLKILDVQSDINLPWIRWQVNNAMADMNSVSHRYLVEQKWRNDGDLDLLMERLYQMNVVPDVLPVIKPSLDLHLIVRARPAEFIEESKIQTHVEPGSFVKPKQTKVPPKLRVNVFHTDTRLYTMLLVDPDVPDPENQRYTTFLHWMKPNIPLSATSPHNLIDLNTHTKYIPPHPQQGTPYHRYVVLLLPQPPLGASDYTLAAASRAIAGKPTSVHLNIPVVSIEQRLGFNVREFSQRWNLDASKGGGAHMFREVWDEEVSSIYKSVLGQEEPRYGRPPRMDAYAHLKGKKKYIL</sequence>
<dbReference type="InterPro" id="IPR008914">
    <property type="entry name" value="PEBP"/>
</dbReference>
<dbReference type="OrthoDB" id="2153661at2759"/>
<evidence type="ECO:0000313" key="3">
    <source>
        <dbReference type="EMBL" id="KAF9478545.1"/>
    </source>
</evidence>
<evidence type="ECO:0000256" key="1">
    <source>
        <dbReference type="SAM" id="Coils"/>
    </source>
</evidence>
<comment type="caution">
    <text evidence="3">The sequence shown here is derived from an EMBL/GenBank/DDBJ whole genome shotgun (WGS) entry which is preliminary data.</text>
</comment>
<dbReference type="Pfam" id="PF01161">
    <property type="entry name" value="PBP"/>
    <property type="match status" value="1"/>
</dbReference>
<keyword evidence="1" id="KW-0175">Coiled coil</keyword>
<protein>
    <submittedName>
        <fullName evidence="3">PEBP-like protein</fullName>
    </submittedName>
</protein>
<feature type="coiled-coil region" evidence="1">
    <location>
        <begin position="99"/>
        <end position="163"/>
    </location>
</feature>
<dbReference type="InterPro" id="IPR036610">
    <property type="entry name" value="PEBP-like_sf"/>
</dbReference>
<dbReference type="PANTHER" id="PTHR11362:SF82">
    <property type="entry name" value="PHOSPHATIDYLETHANOLAMINE-BINDING PROTEIN 4"/>
    <property type="match status" value="1"/>
</dbReference>
<dbReference type="AlphaFoldDB" id="A0A9P5Z1I5"/>
<feature type="compositionally biased region" description="Basic residues" evidence="2">
    <location>
        <begin position="61"/>
        <end position="70"/>
    </location>
</feature>
<evidence type="ECO:0000313" key="4">
    <source>
        <dbReference type="Proteomes" id="UP000807469"/>
    </source>
</evidence>
<evidence type="ECO:0000256" key="2">
    <source>
        <dbReference type="SAM" id="MobiDB-lite"/>
    </source>
</evidence>
<dbReference type="Gene3D" id="3.90.280.10">
    <property type="entry name" value="PEBP-like"/>
    <property type="match status" value="1"/>
</dbReference>
<dbReference type="InterPro" id="IPR035810">
    <property type="entry name" value="PEBP_euk"/>
</dbReference>
<dbReference type="PANTHER" id="PTHR11362">
    <property type="entry name" value="PHOSPHATIDYLETHANOLAMINE-BINDING PROTEIN"/>
    <property type="match status" value="1"/>
</dbReference>
<keyword evidence="4" id="KW-1185">Reference proteome</keyword>
<dbReference type="CDD" id="cd00866">
    <property type="entry name" value="PEBP_euk"/>
    <property type="match status" value="1"/>
</dbReference>
<dbReference type="SUPFAM" id="SSF49777">
    <property type="entry name" value="PEBP-like"/>
    <property type="match status" value="1"/>
</dbReference>
<feature type="region of interest" description="Disordered" evidence="2">
    <location>
        <begin position="41"/>
        <end position="83"/>
    </location>
</feature>
<reference evidence="3" key="1">
    <citation type="submission" date="2020-11" db="EMBL/GenBank/DDBJ databases">
        <authorList>
            <consortium name="DOE Joint Genome Institute"/>
            <person name="Ahrendt S."/>
            <person name="Riley R."/>
            <person name="Andreopoulos W."/>
            <person name="Labutti K."/>
            <person name="Pangilinan J."/>
            <person name="Ruiz-Duenas F.J."/>
            <person name="Barrasa J.M."/>
            <person name="Sanchez-Garcia M."/>
            <person name="Camarero S."/>
            <person name="Miyauchi S."/>
            <person name="Serrano A."/>
            <person name="Linde D."/>
            <person name="Babiker R."/>
            <person name="Drula E."/>
            <person name="Ayuso-Fernandez I."/>
            <person name="Pacheco R."/>
            <person name="Padilla G."/>
            <person name="Ferreira P."/>
            <person name="Barriuso J."/>
            <person name="Kellner H."/>
            <person name="Castanera R."/>
            <person name="Alfaro M."/>
            <person name="Ramirez L."/>
            <person name="Pisabarro A.G."/>
            <person name="Kuo A."/>
            <person name="Tritt A."/>
            <person name="Lipzen A."/>
            <person name="He G."/>
            <person name="Yan M."/>
            <person name="Ng V."/>
            <person name="Cullen D."/>
            <person name="Martin F."/>
            <person name="Rosso M.-N."/>
            <person name="Henrissat B."/>
            <person name="Hibbett D."/>
            <person name="Martinez A.T."/>
            <person name="Grigoriev I.V."/>
        </authorList>
    </citation>
    <scope>NUCLEOTIDE SEQUENCE</scope>
    <source>
        <strain evidence="3">CIRM-BRFM 674</strain>
    </source>
</reference>